<keyword evidence="1" id="KW-1133">Transmembrane helix</keyword>
<dbReference type="AlphaFoldDB" id="A0A3P5YJL1"/>
<name>A0A3P5YJL1_BRACM</name>
<protein>
    <submittedName>
        <fullName evidence="2">Uncharacterized protein</fullName>
    </submittedName>
</protein>
<evidence type="ECO:0000256" key="1">
    <source>
        <dbReference type="SAM" id="Phobius"/>
    </source>
</evidence>
<feature type="transmembrane region" description="Helical" evidence="1">
    <location>
        <begin position="59"/>
        <end position="80"/>
    </location>
</feature>
<gene>
    <name evidence="3" type="ORF">BRAA09T39191Z</name>
    <name evidence="2" type="ORF">BRAPAZ1V2_A09P48060.2</name>
</gene>
<keyword evidence="1" id="KW-0472">Membrane</keyword>
<dbReference type="Gramene" id="A09p48060.2_BraZ1">
    <property type="protein sequence ID" value="A09p48060.2_BraZ1.CDS"/>
    <property type="gene ID" value="A09g48060.2_BraZ1"/>
</dbReference>
<reference evidence="3" key="1">
    <citation type="submission" date="2018-11" db="EMBL/GenBank/DDBJ databases">
        <authorList>
            <consortium name="Genoscope - CEA"/>
            <person name="William W."/>
        </authorList>
    </citation>
    <scope>NUCLEOTIDE SEQUENCE</scope>
</reference>
<dbReference type="EMBL" id="LS974625">
    <property type="protein sequence ID" value="CAG7864339.1"/>
    <property type="molecule type" value="Genomic_DNA"/>
</dbReference>
<evidence type="ECO:0000313" key="2">
    <source>
        <dbReference type="EMBL" id="CAG7864339.1"/>
    </source>
</evidence>
<proteinExistence type="predicted"/>
<evidence type="ECO:0000313" key="3">
    <source>
        <dbReference type="EMBL" id="VDC61580.1"/>
    </source>
</evidence>
<sequence length="107" mass="12014">MTLRNSRRHVSPSFQGTKSLIDSVTLSNTFCDQEAEEGACRSKASTKNPNKPKSPASQCLLHFHVIIAYILFNLVVYYGLNFSLPKVHLATANFVTIYMGRIMCFLL</sequence>
<dbReference type="Proteomes" id="UP000694005">
    <property type="component" value="Chromosome A09"/>
</dbReference>
<organism evidence="3">
    <name type="scientific">Brassica campestris</name>
    <name type="common">Field mustard</name>
    <dbReference type="NCBI Taxonomy" id="3711"/>
    <lineage>
        <taxon>Eukaryota</taxon>
        <taxon>Viridiplantae</taxon>
        <taxon>Streptophyta</taxon>
        <taxon>Embryophyta</taxon>
        <taxon>Tracheophyta</taxon>
        <taxon>Spermatophyta</taxon>
        <taxon>Magnoliopsida</taxon>
        <taxon>eudicotyledons</taxon>
        <taxon>Gunneridae</taxon>
        <taxon>Pentapetalae</taxon>
        <taxon>rosids</taxon>
        <taxon>malvids</taxon>
        <taxon>Brassicales</taxon>
        <taxon>Brassicaceae</taxon>
        <taxon>Brassiceae</taxon>
        <taxon>Brassica</taxon>
    </lineage>
</organism>
<keyword evidence="1" id="KW-0812">Transmembrane</keyword>
<accession>A0A3P5YJL1</accession>
<dbReference type="EMBL" id="LR031568">
    <property type="protein sequence ID" value="VDC61580.1"/>
    <property type="molecule type" value="Genomic_DNA"/>
</dbReference>